<sequence>MSTEIGGNLLCTLRKAYTEAVDLFRMKQTSDEAKTSRIKDTYNIDDVFAIVVEAKAKYEGRIKESKARRWLSALSTRIIYYGQILDVLSQHHPEYVSLAWGTIKFLFILVLNHEEMISELAKAVTKIADVLPRVKLQLETFQTEWMKDAIQKLYADIVNFLVRGLQWYEQGSLRHTFRAFSSPYKLLFQDLRDKIDESARRIDDMAITLSHAQISEMYKMIVRMENSINSYHLVHLFHFSGLSQGVNQIQVAQILEAMKDTQLPSAIESLRFCQAVRRRRVGRYEFDQSTLLPKLQEWSVASSSSMITIGGSAPTRFQTKDLATEMVELIENADKPVIWALKGRQASKPEEIQIDLLKHLTSQAVQLNNNNMIGHVSASFNAPRVQSARTEADWLQILKESLNGLSEIYVVVDMETLGLPFEGSYQSWLEFLGHFEALLHSVDGVVVKVVILSFRQDFIRFLGSASQTTIVPLRKKNVRSTGAKVKKSQPGRRKNISGMKFR</sequence>
<evidence type="ECO:0000313" key="3">
    <source>
        <dbReference type="EMBL" id="OCL01442.1"/>
    </source>
</evidence>
<feature type="domain" description="DUF7708" evidence="2">
    <location>
        <begin position="69"/>
        <end position="213"/>
    </location>
</feature>
<keyword evidence="4" id="KW-1185">Reference proteome</keyword>
<dbReference type="OrthoDB" id="61900at2759"/>
<proteinExistence type="predicted"/>
<dbReference type="Pfam" id="PF24809">
    <property type="entry name" value="DUF7708"/>
    <property type="match status" value="1"/>
</dbReference>
<evidence type="ECO:0000256" key="1">
    <source>
        <dbReference type="SAM" id="MobiDB-lite"/>
    </source>
</evidence>
<evidence type="ECO:0000259" key="2">
    <source>
        <dbReference type="Pfam" id="PF24809"/>
    </source>
</evidence>
<reference evidence="3 4" key="1">
    <citation type="journal article" date="2016" name="Nat. Commun.">
        <title>Ectomycorrhizal ecology is imprinted in the genome of the dominant symbiotic fungus Cenococcum geophilum.</title>
        <authorList>
            <consortium name="DOE Joint Genome Institute"/>
            <person name="Peter M."/>
            <person name="Kohler A."/>
            <person name="Ohm R.A."/>
            <person name="Kuo A."/>
            <person name="Krutzmann J."/>
            <person name="Morin E."/>
            <person name="Arend M."/>
            <person name="Barry K.W."/>
            <person name="Binder M."/>
            <person name="Choi C."/>
            <person name="Clum A."/>
            <person name="Copeland A."/>
            <person name="Grisel N."/>
            <person name="Haridas S."/>
            <person name="Kipfer T."/>
            <person name="LaButti K."/>
            <person name="Lindquist E."/>
            <person name="Lipzen A."/>
            <person name="Maire R."/>
            <person name="Meier B."/>
            <person name="Mihaltcheva S."/>
            <person name="Molinier V."/>
            <person name="Murat C."/>
            <person name="Poggeler S."/>
            <person name="Quandt C.A."/>
            <person name="Sperisen C."/>
            <person name="Tritt A."/>
            <person name="Tisserant E."/>
            <person name="Crous P.W."/>
            <person name="Henrissat B."/>
            <person name="Nehls U."/>
            <person name="Egli S."/>
            <person name="Spatafora J.W."/>
            <person name="Grigoriev I.V."/>
            <person name="Martin F.M."/>
        </authorList>
    </citation>
    <scope>NUCLEOTIDE SEQUENCE [LARGE SCALE GENOMIC DNA]</scope>
    <source>
        <strain evidence="3 4">CBS 207.34</strain>
    </source>
</reference>
<name>A0A8E2JLF2_9PEZI</name>
<dbReference type="Proteomes" id="UP000250140">
    <property type="component" value="Unassembled WGS sequence"/>
</dbReference>
<feature type="region of interest" description="Disordered" evidence="1">
    <location>
        <begin position="481"/>
        <end position="502"/>
    </location>
</feature>
<protein>
    <recommendedName>
        <fullName evidence="2">DUF7708 domain-containing protein</fullName>
    </recommendedName>
</protein>
<dbReference type="AlphaFoldDB" id="A0A8E2JLF2"/>
<evidence type="ECO:0000313" key="4">
    <source>
        <dbReference type="Proteomes" id="UP000250140"/>
    </source>
</evidence>
<accession>A0A8E2JLF2</accession>
<gene>
    <name evidence="3" type="ORF">AOQ84DRAFT_402968</name>
</gene>
<dbReference type="EMBL" id="KV751133">
    <property type="protein sequence ID" value="OCL01442.1"/>
    <property type="molecule type" value="Genomic_DNA"/>
</dbReference>
<dbReference type="InterPro" id="IPR056125">
    <property type="entry name" value="DUF7708"/>
</dbReference>
<organism evidence="3 4">
    <name type="scientific">Glonium stellatum</name>
    <dbReference type="NCBI Taxonomy" id="574774"/>
    <lineage>
        <taxon>Eukaryota</taxon>
        <taxon>Fungi</taxon>
        <taxon>Dikarya</taxon>
        <taxon>Ascomycota</taxon>
        <taxon>Pezizomycotina</taxon>
        <taxon>Dothideomycetes</taxon>
        <taxon>Pleosporomycetidae</taxon>
        <taxon>Gloniales</taxon>
        <taxon>Gloniaceae</taxon>
        <taxon>Glonium</taxon>
    </lineage>
</organism>